<dbReference type="EMBL" id="BKCJ011803210">
    <property type="protein sequence ID" value="GFD54203.1"/>
    <property type="molecule type" value="Genomic_DNA"/>
</dbReference>
<accession>A0A699X559</accession>
<name>A0A699X559_TANCI</name>
<proteinExistence type="predicted"/>
<reference evidence="1" key="1">
    <citation type="journal article" date="2019" name="Sci. Rep.">
        <title>Draft genome of Tanacetum cinerariifolium, the natural source of mosquito coil.</title>
        <authorList>
            <person name="Yamashiro T."/>
            <person name="Shiraishi A."/>
            <person name="Satake H."/>
            <person name="Nakayama K."/>
        </authorList>
    </citation>
    <scope>NUCLEOTIDE SEQUENCE</scope>
</reference>
<feature type="non-terminal residue" evidence="1">
    <location>
        <position position="1"/>
    </location>
</feature>
<protein>
    <submittedName>
        <fullName evidence="1">Uncharacterized protein</fullName>
    </submittedName>
</protein>
<gene>
    <name evidence="1" type="ORF">Tci_926172</name>
</gene>
<dbReference type="AlphaFoldDB" id="A0A699X559"/>
<sequence>AVAHHALAVFGVDEPGQADIVAALLGIAEGHPVRQGDGRVGFVQVPFQVAQLVVDRGFQVACGRNGAPER</sequence>
<evidence type="ECO:0000313" key="1">
    <source>
        <dbReference type="EMBL" id="GFD54203.1"/>
    </source>
</evidence>
<organism evidence="1">
    <name type="scientific">Tanacetum cinerariifolium</name>
    <name type="common">Dalmatian daisy</name>
    <name type="synonym">Chrysanthemum cinerariifolium</name>
    <dbReference type="NCBI Taxonomy" id="118510"/>
    <lineage>
        <taxon>Eukaryota</taxon>
        <taxon>Viridiplantae</taxon>
        <taxon>Streptophyta</taxon>
        <taxon>Embryophyta</taxon>
        <taxon>Tracheophyta</taxon>
        <taxon>Spermatophyta</taxon>
        <taxon>Magnoliopsida</taxon>
        <taxon>eudicotyledons</taxon>
        <taxon>Gunneridae</taxon>
        <taxon>Pentapetalae</taxon>
        <taxon>asterids</taxon>
        <taxon>campanulids</taxon>
        <taxon>Asterales</taxon>
        <taxon>Asteraceae</taxon>
        <taxon>Asteroideae</taxon>
        <taxon>Anthemideae</taxon>
        <taxon>Anthemidinae</taxon>
        <taxon>Tanacetum</taxon>
    </lineage>
</organism>
<comment type="caution">
    <text evidence="1">The sequence shown here is derived from an EMBL/GenBank/DDBJ whole genome shotgun (WGS) entry which is preliminary data.</text>
</comment>